<reference evidence="2" key="1">
    <citation type="submission" date="2019-03" db="EMBL/GenBank/DDBJ databases">
        <title>Single cell metagenomics reveals metabolic interactions within the superorganism composed of flagellate Streblomastix strix and complex community of Bacteroidetes bacteria on its surface.</title>
        <authorList>
            <person name="Treitli S.C."/>
            <person name="Kolisko M."/>
            <person name="Husnik F."/>
            <person name="Keeling P."/>
            <person name="Hampl V."/>
        </authorList>
    </citation>
    <scope>NUCLEOTIDE SEQUENCE</scope>
    <source>
        <strain evidence="2">STM</strain>
    </source>
</reference>
<name>A0A5J4PDW2_9ZZZZ</name>
<gene>
    <name evidence="2" type="ORF">EZS27_040671</name>
</gene>
<accession>A0A5J4PDW2</accession>
<dbReference type="GO" id="GO:0004803">
    <property type="term" value="F:transposase activity"/>
    <property type="evidence" value="ECO:0007669"/>
    <property type="project" value="InterPro"/>
</dbReference>
<evidence type="ECO:0000259" key="1">
    <source>
        <dbReference type="Pfam" id="PF01609"/>
    </source>
</evidence>
<dbReference type="AlphaFoldDB" id="A0A5J4PDW2"/>
<evidence type="ECO:0000313" key="2">
    <source>
        <dbReference type="EMBL" id="KAA6307656.1"/>
    </source>
</evidence>
<feature type="domain" description="Transposase IS4-like" evidence="1">
    <location>
        <begin position="21"/>
        <end position="73"/>
    </location>
</feature>
<dbReference type="InterPro" id="IPR002559">
    <property type="entry name" value="Transposase_11"/>
</dbReference>
<comment type="caution">
    <text evidence="2">The sequence shown here is derived from an EMBL/GenBank/DDBJ whole genome shotgun (WGS) entry which is preliminary data.</text>
</comment>
<dbReference type="GO" id="GO:0003677">
    <property type="term" value="F:DNA binding"/>
    <property type="evidence" value="ECO:0007669"/>
    <property type="project" value="InterPro"/>
</dbReference>
<organism evidence="2">
    <name type="scientific">termite gut metagenome</name>
    <dbReference type="NCBI Taxonomy" id="433724"/>
    <lineage>
        <taxon>unclassified sequences</taxon>
        <taxon>metagenomes</taxon>
        <taxon>organismal metagenomes</taxon>
    </lineage>
</organism>
<dbReference type="EMBL" id="SNRY01009013">
    <property type="protein sequence ID" value="KAA6307656.1"/>
    <property type="molecule type" value="Genomic_DNA"/>
</dbReference>
<protein>
    <recommendedName>
        <fullName evidence="1">Transposase IS4-like domain-containing protein</fullName>
    </recommendedName>
</protein>
<proteinExistence type="predicted"/>
<dbReference type="GO" id="GO:0006313">
    <property type="term" value="P:DNA transposition"/>
    <property type="evidence" value="ECO:0007669"/>
    <property type="project" value="InterPro"/>
</dbReference>
<sequence>MTPFLLTKILRFTQYITDYSIVVDKNGFLLAVMVTVANVHDSKAAYLLMRVLKELGSSVKIILADGRYRGAIIEGSKRLLGMRYKSLLVPTKSKNSDRSIKGGL</sequence>
<dbReference type="Pfam" id="PF01609">
    <property type="entry name" value="DDE_Tnp_1"/>
    <property type="match status" value="1"/>
</dbReference>